<dbReference type="OrthoDB" id="1732493at2759"/>
<feature type="transmembrane region" description="Helical" evidence="7">
    <location>
        <begin position="6"/>
        <end position="23"/>
    </location>
</feature>
<feature type="non-terminal residue" evidence="9">
    <location>
        <position position="1"/>
    </location>
</feature>
<evidence type="ECO:0000256" key="5">
    <source>
        <dbReference type="ARBA" id="ARBA00022777"/>
    </source>
</evidence>
<dbReference type="InterPro" id="IPR050108">
    <property type="entry name" value="CDK"/>
</dbReference>
<evidence type="ECO:0000256" key="6">
    <source>
        <dbReference type="ARBA" id="ARBA00022840"/>
    </source>
</evidence>
<organism evidence="9 10">
    <name type="scientific">Bambusicola thoracicus</name>
    <name type="common">Chinese bamboo-partridge</name>
    <name type="synonym">Perdix thoracica</name>
    <dbReference type="NCBI Taxonomy" id="9083"/>
    <lineage>
        <taxon>Eukaryota</taxon>
        <taxon>Metazoa</taxon>
        <taxon>Chordata</taxon>
        <taxon>Craniata</taxon>
        <taxon>Vertebrata</taxon>
        <taxon>Euteleostomi</taxon>
        <taxon>Archelosauria</taxon>
        <taxon>Archosauria</taxon>
        <taxon>Dinosauria</taxon>
        <taxon>Saurischia</taxon>
        <taxon>Theropoda</taxon>
        <taxon>Coelurosauria</taxon>
        <taxon>Aves</taxon>
        <taxon>Neognathae</taxon>
        <taxon>Galloanserae</taxon>
        <taxon>Galliformes</taxon>
        <taxon>Phasianidae</taxon>
        <taxon>Perdicinae</taxon>
        <taxon>Bambusicola</taxon>
    </lineage>
</organism>
<evidence type="ECO:0000256" key="1">
    <source>
        <dbReference type="ARBA" id="ARBA00006485"/>
    </source>
</evidence>
<dbReference type="GO" id="GO:0004693">
    <property type="term" value="F:cyclin-dependent protein serine/threonine kinase activity"/>
    <property type="evidence" value="ECO:0007669"/>
    <property type="project" value="TreeGrafter"/>
</dbReference>
<dbReference type="EMBL" id="PPHD01117784">
    <property type="protein sequence ID" value="POI18741.1"/>
    <property type="molecule type" value="Genomic_DNA"/>
</dbReference>
<protein>
    <recommendedName>
        <fullName evidence="8">Protein kinase domain-containing protein</fullName>
    </recommendedName>
</protein>
<evidence type="ECO:0000259" key="8">
    <source>
        <dbReference type="PROSITE" id="PS50011"/>
    </source>
</evidence>
<dbReference type="PANTHER" id="PTHR24056:SF159">
    <property type="entry name" value="CYCLIN-DEPENDENT KINASE 15"/>
    <property type="match status" value="1"/>
</dbReference>
<keyword evidence="7" id="KW-0472">Membrane</keyword>
<accession>A0A2P4S3S6</accession>
<dbReference type="GO" id="GO:0030332">
    <property type="term" value="F:cyclin binding"/>
    <property type="evidence" value="ECO:0007669"/>
    <property type="project" value="TreeGrafter"/>
</dbReference>
<evidence type="ECO:0000256" key="4">
    <source>
        <dbReference type="ARBA" id="ARBA00022741"/>
    </source>
</evidence>
<dbReference type="InterPro" id="IPR011009">
    <property type="entry name" value="Kinase-like_dom_sf"/>
</dbReference>
<keyword evidence="7" id="KW-1133">Transmembrane helix</keyword>
<dbReference type="InterPro" id="IPR000719">
    <property type="entry name" value="Prot_kinase_dom"/>
</dbReference>
<dbReference type="PANTHER" id="PTHR24056">
    <property type="entry name" value="CELL DIVISION PROTEIN KINASE"/>
    <property type="match status" value="1"/>
</dbReference>
<keyword evidence="4" id="KW-0547">Nucleotide-binding</keyword>
<keyword evidence="10" id="KW-1185">Reference proteome</keyword>
<evidence type="ECO:0000256" key="3">
    <source>
        <dbReference type="ARBA" id="ARBA00022679"/>
    </source>
</evidence>
<proteinExistence type="inferred from homology"/>
<dbReference type="Gene3D" id="1.10.510.10">
    <property type="entry name" value="Transferase(Phosphotransferase) domain 1"/>
    <property type="match status" value="1"/>
</dbReference>
<keyword evidence="2" id="KW-0723">Serine/threonine-protein kinase</keyword>
<dbReference type="GO" id="GO:0005524">
    <property type="term" value="F:ATP binding"/>
    <property type="evidence" value="ECO:0007669"/>
    <property type="project" value="UniProtKB-KW"/>
</dbReference>
<keyword evidence="3" id="KW-0808">Transferase</keyword>
<keyword evidence="6" id="KW-0067">ATP-binding</keyword>
<evidence type="ECO:0000256" key="2">
    <source>
        <dbReference type="ARBA" id="ARBA00022527"/>
    </source>
</evidence>
<keyword evidence="5" id="KW-0418">Kinase</keyword>
<gene>
    <name evidence="9" type="ORF">CIB84_017514</name>
</gene>
<dbReference type="GO" id="GO:0005829">
    <property type="term" value="C:cytosol"/>
    <property type="evidence" value="ECO:0007669"/>
    <property type="project" value="TreeGrafter"/>
</dbReference>
<dbReference type="Pfam" id="PF00069">
    <property type="entry name" value="Pkinase"/>
    <property type="match status" value="1"/>
</dbReference>
<evidence type="ECO:0000313" key="10">
    <source>
        <dbReference type="Proteomes" id="UP000237246"/>
    </source>
</evidence>
<dbReference type="PROSITE" id="PS00108">
    <property type="entry name" value="PROTEIN_KINASE_ST"/>
    <property type="match status" value="1"/>
</dbReference>
<dbReference type="Proteomes" id="UP000237246">
    <property type="component" value="Unassembled WGS sequence"/>
</dbReference>
<name>A0A2P4S3S6_BAMTH</name>
<dbReference type="InterPro" id="IPR008271">
    <property type="entry name" value="Ser/Thr_kinase_AS"/>
</dbReference>
<keyword evidence="7" id="KW-0812">Transmembrane</keyword>
<comment type="caution">
    <text evidence="9">The sequence shown here is derived from an EMBL/GenBank/DDBJ whole genome shotgun (WGS) entry which is preliminary data.</text>
</comment>
<evidence type="ECO:0000256" key="7">
    <source>
        <dbReference type="SAM" id="Phobius"/>
    </source>
</evidence>
<dbReference type="GO" id="GO:0005634">
    <property type="term" value="C:nucleus"/>
    <property type="evidence" value="ECO:0007669"/>
    <property type="project" value="TreeGrafter"/>
</dbReference>
<dbReference type="SUPFAM" id="SSF56112">
    <property type="entry name" value="Protein kinase-like (PK-like)"/>
    <property type="match status" value="1"/>
</dbReference>
<dbReference type="PROSITE" id="PS50011">
    <property type="entry name" value="PROTEIN_KINASE_DOM"/>
    <property type="match status" value="1"/>
</dbReference>
<dbReference type="AlphaFoldDB" id="A0A2P4S3S6"/>
<reference evidence="9 10" key="1">
    <citation type="submission" date="2018-01" db="EMBL/GenBank/DDBJ databases">
        <title>Comparison of the Chinese Bamboo Partridge and Red Junglefowl genome sequences highlights the importance of demography in genome evolution.</title>
        <authorList>
            <person name="Tiley G.P."/>
            <person name="Kimball R.T."/>
            <person name="Braun E.L."/>
            <person name="Burleigh J.G."/>
        </authorList>
    </citation>
    <scope>NUCLEOTIDE SEQUENCE [LARGE SCALE GENOMIC DNA]</scope>
    <source>
        <strain evidence="9">RTK389</strain>
        <tissue evidence="9">Blood</tissue>
    </source>
</reference>
<evidence type="ECO:0000313" key="9">
    <source>
        <dbReference type="EMBL" id="POI18741.1"/>
    </source>
</evidence>
<comment type="similarity">
    <text evidence="1">Belongs to the protein kinase superfamily. CMGC Ser/Thr protein kinase family. CDC2/CDKX subfamily.</text>
</comment>
<feature type="domain" description="Protein kinase" evidence="8">
    <location>
        <begin position="1"/>
        <end position="133"/>
    </location>
</feature>
<sequence>ANSHQIISGFFVGFFKLFMFQLLRGLTYIHQQHILHRDLKPQNLLISCLGELKLADFGEKAVLSQHSVFFILAGLARAKSIPSQTYSSEVVTLWYRPPDVLLGATDYSSDLDIWYCSISNHLGSFGKKHLYLN</sequence>